<evidence type="ECO:0000313" key="3">
    <source>
        <dbReference type="Proteomes" id="UP000539175"/>
    </source>
</evidence>
<evidence type="ECO:0008006" key="4">
    <source>
        <dbReference type="Google" id="ProtNLM"/>
    </source>
</evidence>
<keyword evidence="1" id="KW-0472">Membrane</keyword>
<name>A0A7X0B2A6_9PROT</name>
<gene>
    <name evidence="2" type="ORF">FHS74_004282</name>
</gene>
<reference evidence="2 3" key="1">
    <citation type="submission" date="2020-08" db="EMBL/GenBank/DDBJ databases">
        <title>Genomic Encyclopedia of Type Strains, Phase IV (KMG-IV): sequencing the most valuable type-strain genomes for metagenomic binning, comparative biology and taxonomic classification.</title>
        <authorList>
            <person name="Goeker M."/>
        </authorList>
    </citation>
    <scope>NUCLEOTIDE SEQUENCE [LARGE SCALE GENOMIC DNA]</scope>
    <source>
        <strain evidence="2 3">DSM 22198</strain>
    </source>
</reference>
<keyword evidence="3" id="KW-1185">Reference proteome</keyword>
<evidence type="ECO:0000256" key="1">
    <source>
        <dbReference type="SAM" id="Phobius"/>
    </source>
</evidence>
<sequence>MRATATIIPSEAAAARAQPTPKGWWGAVVVSGAFGLALLALAVPRVSLEGYLLTARPGLEALEAGDPVPGDEAAAFARNVSSVARGSGSPQAYALAARAWIAVVKSPGRTDAADALAQAQSIQAEGLARAPADQYGWQRLAYTLSMHNDWIAAAHAWGMAMRTGPFEPSLMGVKFRSGLALWRYMDLDERARFAWLAETFLQTQRQEMLDQVRRLDAAAIVRQALANRPSAAVFDHALTEPR</sequence>
<dbReference type="AlphaFoldDB" id="A0A7X0B2A6"/>
<feature type="transmembrane region" description="Helical" evidence="1">
    <location>
        <begin position="24"/>
        <end position="43"/>
    </location>
</feature>
<organism evidence="2 3">
    <name type="scientific">Nitrospirillum iridis</name>
    <dbReference type="NCBI Taxonomy" id="765888"/>
    <lineage>
        <taxon>Bacteria</taxon>
        <taxon>Pseudomonadati</taxon>
        <taxon>Pseudomonadota</taxon>
        <taxon>Alphaproteobacteria</taxon>
        <taxon>Rhodospirillales</taxon>
        <taxon>Azospirillaceae</taxon>
        <taxon>Nitrospirillum</taxon>
    </lineage>
</organism>
<dbReference type="RefSeq" id="WP_184804803.1">
    <property type="nucleotide sequence ID" value="NZ_JACIIZ010000013.1"/>
</dbReference>
<evidence type="ECO:0000313" key="2">
    <source>
        <dbReference type="EMBL" id="MBB6253706.1"/>
    </source>
</evidence>
<proteinExistence type="predicted"/>
<keyword evidence="1" id="KW-1133">Transmembrane helix</keyword>
<comment type="caution">
    <text evidence="2">The sequence shown here is derived from an EMBL/GenBank/DDBJ whole genome shotgun (WGS) entry which is preliminary data.</text>
</comment>
<keyword evidence="1" id="KW-0812">Transmembrane</keyword>
<dbReference type="EMBL" id="JACIIZ010000013">
    <property type="protein sequence ID" value="MBB6253706.1"/>
    <property type="molecule type" value="Genomic_DNA"/>
</dbReference>
<accession>A0A7X0B2A6</accession>
<protein>
    <recommendedName>
        <fullName evidence="4">Sel1 repeat family protein</fullName>
    </recommendedName>
</protein>
<dbReference type="Proteomes" id="UP000539175">
    <property type="component" value="Unassembled WGS sequence"/>
</dbReference>